<dbReference type="AlphaFoldDB" id="A0A9J7ALS6"/>
<evidence type="ECO:0000313" key="2">
    <source>
        <dbReference type="Proteomes" id="UP001060336"/>
    </source>
</evidence>
<dbReference type="EMBL" id="CP102480">
    <property type="protein sequence ID" value="UUX48595.1"/>
    <property type="molecule type" value="Genomic_DNA"/>
</dbReference>
<dbReference type="Proteomes" id="UP001060336">
    <property type="component" value="Chromosome"/>
</dbReference>
<protein>
    <submittedName>
        <fullName evidence="1">Uncharacterized protein</fullName>
    </submittedName>
</protein>
<sequence>MVVAMETQPRLTKTYRLLVRGTNINETSLLATDYLNHFNEVVMLLELVPDMPEMLEEVEEWKPATYTEHFAASGFSDKELAIWAYENAPSEYIQAFEDLVGTANEQVFNAADLLKKLNGTVPVEEFQAQTMAQVREIKATLEQISGVINGTVPRYDQAEIDDIMDQDAIDSLFD</sequence>
<dbReference type="RefSeq" id="WP_257767102.1">
    <property type="nucleotide sequence ID" value="NZ_CP102480.1"/>
</dbReference>
<accession>A0A9J7ALS6</accession>
<gene>
    <name evidence="1" type="ORF">NUH88_14390</name>
</gene>
<dbReference type="KEGG" id="naci:NUH88_14390"/>
<organism evidence="1 2">
    <name type="scientific">Nisaea acidiphila</name>
    <dbReference type="NCBI Taxonomy" id="1862145"/>
    <lineage>
        <taxon>Bacteria</taxon>
        <taxon>Pseudomonadati</taxon>
        <taxon>Pseudomonadota</taxon>
        <taxon>Alphaproteobacteria</taxon>
        <taxon>Rhodospirillales</taxon>
        <taxon>Thalassobaculaceae</taxon>
        <taxon>Nisaea</taxon>
    </lineage>
</organism>
<keyword evidence="2" id="KW-1185">Reference proteome</keyword>
<proteinExistence type="predicted"/>
<reference evidence="1" key="1">
    <citation type="submission" date="2022-08" db="EMBL/GenBank/DDBJ databases">
        <title>Nisaea acidiphila sp. nov., isolated from a marine algal debris and emended description of the genus Nisaea Urios et al. 2008.</title>
        <authorList>
            <person name="Kwon K."/>
        </authorList>
    </citation>
    <scope>NUCLEOTIDE SEQUENCE</scope>
    <source>
        <strain evidence="1">MEBiC11861</strain>
    </source>
</reference>
<evidence type="ECO:0000313" key="1">
    <source>
        <dbReference type="EMBL" id="UUX48595.1"/>
    </source>
</evidence>
<name>A0A9J7ALS6_9PROT</name>